<reference evidence="4" key="2">
    <citation type="submission" date="2021-12" db="EMBL/GenBank/DDBJ databases">
        <title>Resequencing data analysis of finger millet.</title>
        <authorList>
            <person name="Hatakeyama M."/>
            <person name="Aluri S."/>
            <person name="Balachadran M.T."/>
            <person name="Sivarajan S.R."/>
            <person name="Poveda L."/>
            <person name="Shimizu-Inatsugi R."/>
            <person name="Schlapbach R."/>
            <person name="Sreeman S.M."/>
            <person name="Shimizu K.K."/>
        </authorList>
    </citation>
    <scope>NUCLEOTIDE SEQUENCE</scope>
</reference>
<feature type="domain" description="F-box associated beta-propeller type 3" evidence="3">
    <location>
        <begin position="127"/>
        <end position="320"/>
    </location>
</feature>
<evidence type="ECO:0008006" key="6">
    <source>
        <dbReference type="Google" id="ProtNLM"/>
    </source>
</evidence>
<dbReference type="PANTHER" id="PTHR31672">
    <property type="entry name" value="BNACNNG10540D PROTEIN"/>
    <property type="match status" value="1"/>
</dbReference>
<gene>
    <name evidence="4" type="primary">ga06878</name>
    <name evidence="4" type="ORF">PR202_ga06878</name>
</gene>
<dbReference type="InterPro" id="IPR017451">
    <property type="entry name" value="F-box-assoc_interact_dom"/>
</dbReference>
<dbReference type="Pfam" id="PF08268">
    <property type="entry name" value="FBA_3"/>
    <property type="match status" value="1"/>
</dbReference>
<dbReference type="InterPro" id="IPR050796">
    <property type="entry name" value="SCF_F-box_component"/>
</dbReference>
<dbReference type="AlphaFoldDB" id="A0AAV5BXT9"/>
<evidence type="ECO:0000256" key="1">
    <source>
        <dbReference type="SAM" id="MobiDB-lite"/>
    </source>
</evidence>
<sequence>MPESQAPPPRSSKRPRHGHLPAPTLPDDVIVEQILTRVPAAAVIRFRAVCRAWHAALTSDHFVQAHRSLRSGAHHQPEIVFFAPRPVAGGPATTSFYTCKLKVAGQHDEPATACELVTVEDLRASNLVLSGTRPCHGLTLLYQPSTSEYHVCNLSTGEHVALPRCAWANRVIRYGPYVLSSTGIGFDAAAGEHKVVRLYEGWDREQHCEVYGLRSGGGWWRSCAGQVPPHAAKGLDGRPPVFLDGCFYWHINTLRNFQGTEALRFSTPEPILSLSVDTEQFGWVPPPEERAHYSFHLAELDGSLCVAVDLRLTFEEYELWTRPTVSGSSSGSQVSWSLRCRLSLASLPRPMRDDLGRGNRMLPLASSFGGRILLATNCNEVFSYDPDGNSVERIFAMQEFVDDLVTVKPELLLNIALHEESITGVRCRRSTTGGDATQLKMKLGSTTVARRQGAAYQHRNDFRITPQLLHTLIGIAAEQYLPH</sequence>
<name>A0AAV5BXT9_ELECO</name>
<keyword evidence="5" id="KW-1185">Reference proteome</keyword>
<feature type="domain" description="F-box" evidence="2">
    <location>
        <begin position="25"/>
        <end position="62"/>
    </location>
</feature>
<dbReference type="EMBL" id="BQKI01000003">
    <property type="protein sequence ID" value="GJM90580.1"/>
    <property type="molecule type" value="Genomic_DNA"/>
</dbReference>
<evidence type="ECO:0000313" key="4">
    <source>
        <dbReference type="EMBL" id="GJM90580.1"/>
    </source>
</evidence>
<dbReference type="Gene3D" id="1.20.1280.50">
    <property type="match status" value="1"/>
</dbReference>
<dbReference type="Proteomes" id="UP001054889">
    <property type="component" value="Unassembled WGS sequence"/>
</dbReference>
<feature type="compositionally biased region" description="Pro residues" evidence="1">
    <location>
        <begin position="1"/>
        <end position="10"/>
    </location>
</feature>
<dbReference type="Pfam" id="PF00646">
    <property type="entry name" value="F-box"/>
    <property type="match status" value="1"/>
</dbReference>
<dbReference type="InterPro" id="IPR001810">
    <property type="entry name" value="F-box_dom"/>
</dbReference>
<organism evidence="4 5">
    <name type="scientific">Eleusine coracana subsp. coracana</name>
    <dbReference type="NCBI Taxonomy" id="191504"/>
    <lineage>
        <taxon>Eukaryota</taxon>
        <taxon>Viridiplantae</taxon>
        <taxon>Streptophyta</taxon>
        <taxon>Embryophyta</taxon>
        <taxon>Tracheophyta</taxon>
        <taxon>Spermatophyta</taxon>
        <taxon>Magnoliopsida</taxon>
        <taxon>Liliopsida</taxon>
        <taxon>Poales</taxon>
        <taxon>Poaceae</taxon>
        <taxon>PACMAD clade</taxon>
        <taxon>Chloridoideae</taxon>
        <taxon>Cynodonteae</taxon>
        <taxon>Eleusininae</taxon>
        <taxon>Eleusine</taxon>
    </lineage>
</organism>
<dbReference type="InterPro" id="IPR036047">
    <property type="entry name" value="F-box-like_dom_sf"/>
</dbReference>
<dbReference type="NCBIfam" id="TIGR01640">
    <property type="entry name" value="F_box_assoc_1"/>
    <property type="match status" value="1"/>
</dbReference>
<dbReference type="InterPro" id="IPR013187">
    <property type="entry name" value="F-box-assoc_dom_typ3"/>
</dbReference>
<feature type="region of interest" description="Disordered" evidence="1">
    <location>
        <begin position="1"/>
        <end position="24"/>
    </location>
</feature>
<protein>
    <recommendedName>
        <fullName evidence="6">F-box domain-containing protein</fullName>
    </recommendedName>
</protein>
<reference evidence="4" key="1">
    <citation type="journal article" date="2018" name="DNA Res.">
        <title>Multiple hybrid de novo genome assembly of finger millet, an orphan allotetraploid crop.</title>
        <authorList>
            <person name="Hatakeyama M."/>
            <person name="Aluri S."/>
            <person name="Balachadran M.T."/>
            <person name="Sivarajan S.R."/>
            <person name="Patrignani A."/>
            <person name="Gruter S."/>
            <person name="Poveda L."/>
            <person name="Shimizu-Inatsugi R."/>
            <person name="Baeten J."/>
            <person name="Francoijs K.J."/>
            <person name="Nataraja K.N."/>
            <person name="Reddy Y.A.N."/>
            <person name="Phadnis S."/>
            <person name="Ravikumar R.L."/>
            <person name="Schlapbach R."/>
            <person name="Sreeman S.M."/>
            <person name="Shimizu K.K."/>
        </authorList>
    </citation>
    <scope>NUCLEOTIDE SEQUENCE</scope>
</reference>
<evidence type="ECO:0000313" key="5">
    <source>
        <dbReference type="Proteomes" id="UP001054889"/>
    </source>
</evidence>
<evidence type="ECO:0000259" key="3">
    <source>
        <dbReference type="Pfam" id="PF08268"/>
    </source>
</evidence>
<dbReference type="SUPFAM" id="SSF81383">
    <property type="entry name" value="F-box domain"/>
    <property type="match status" value="1"/>
</dbReference>
<dbReference type="CDD" id="cd22157">
    <property type="entry name" value="F-box_AtFBW1-like"/>
    <property type="match status" value="1"/>
</dbReference>
<accession>A0AAV5BXT9</accession>
<proteinExistence type="predicted"/>
<comment type="caution">
    <text evidence="4">The sequence shown here is derived from an EMBL/GenBank/DDBJ whole genome shotgun (WGS) entry which is preliminary data.</text>
</comment>
<evidence type="ECO:0000259" key="2">
    <source>
        <dbReference type="Pfam" id="PF00646"/>
    </source>
</evidence>